<keyword evidence="4" id="KW-0234">DNA repair</keyword>
<gene>
    <name evidence="9" type="ORF">CVLEPA_LOCUS27839</name>
</gene>
<reference evidence="9 10" key="1">
    <citation type="submission" date="2024-02" db="EMBL/GenBank/DDBJ databases">
        <authorList>
            <person name="Daric V."/>
            <person name="Darras S."/>
        </authorList>
    </citation>
    <scope>NUCLEOTIDE SEQUENCE [LARGE SCALE GENOMIC DNA]</scope>
</reference>
<keyword evidence="10" id="KW-1185">Reference proteome</keyword>
<dbReference type="PANTHER" id="PTHR28529">
    <property type="entry name" value="DNA REPAIR PROTEIN SWI5 HOMOLOG"/>
    <property type="match status" value="1"/>
</dbReference>
<dbReference type="Proteomes" id="UP001642483">
    <property type="component" value="Unassembled WGS sequence"/>
</dbReference>
<comment type="similarity">
    <text evidence="1">Belongs to the SWI5/SAE3 family.</text>
</comment>
<evidence type="ECO:0000313" key="9">
    <source>
        <dbReference type="EMBL" id="CAK8694470.1"/>
    </source>
</evidence>
<feature type="coiled-coil region" evidence="7">
    <location>
        <begin position="91"/>
        <end position="118"/>
    </location>
</feature>
<protein>
    <recommendedName>
        <fullName evidence="2">DNA repair protein SWI5 homolog</fullName>
    </recommendedName>
    <alternativeName>
        <fullName evidence="6">Protein SAE3 homolog</fullName>
    </alternativeName>
</protein>
<dbReference type="Pfam" id="PF07061">
    <property type="entry name" value="Swi5"/>
    <property type="match status" value="1"/>
</dbReference>
<dbReference type="PANTHER" id="PTHR28529:SF2">
    <property type="entry name" value="DNA REPAIR PROTEIN SWI5 HOMOLOG"/>
    <property type="match status" value="1"/>
</dbReference>
<evidence type="ECO:0000256" key="3">
    <source>
        <dbReference type="ARBA" id="ARBA00022763"/>
    </source>
</evidence>
<dbReference type="Gene3D" id="1.20.5.170">
    <property type="match status" value="1"/>
</dbReference>
<evidence type="ECO:0000256" key="6">
    <source>
        <dbReference type="ARBA" id="ARBA00030081"/>
    </source>
</evidence>
<comment type="function">
    <text evidence="5">Component of the swi5-sfr1 complex, a complex required for double-strand break repair via homologous recombination.</text>
</comment>
<comment type="caution">
    <text evidence="9">The sequence shown here is derived from an EMBL/GenBank/DDBJ whole genome shotgun (WGS) entry which is preliminary data.</text>
</comment>
<name>A0ABP0GW34_CLALP</name>
<dbReference type="EMBL" id="CAWYQH010000141">
    <property type="protein sequence ID" value="CAK8694470.1"/>
    <property type="molecule type" value="Genomic_DNA"/>
</dbReference>
<evidence type="ECO:0000313" key="10">
    <source>
        <dbReference type="Proteomes" id="UP001642483"/>
    </source>
</evidence>
<sequence length="170" mass="18994">MSTEKLPLTPLVRNRRLSSLSSSKVRAAFKSPCRSPTPTTSQPAGSATPTEKVITSPLAGPRSFARKRRSALENSFISPLKGKVPKTEAVVAEANENIEEFKQIIKDQEKEIAELHAEGLKETDLQLYIEKLHEYNEVKDVAQMVIGRLAVQLQTTTRSLYKQFDLELND</sequence>
<evidence type="ECO:0000256" key="8">
    <source>
        <dbReference type="SAM" id="MobiDB-lite"/>
    </source>
</evidence>
<keyword evidence="3" id="KW-0227">DNA damage</keyword>
<feature type="compositionally biased region" description="Polar residues" evidence="8">
    <location>
        <begin position="34"/>
        <end position="49"/>
    </location>
</feature>
<keyword evidence="7" id="KW-0175">Coiled coil</keyword>
<evidence type="ECO:0000256" key="7">
    <source>
        <dbReference type="SAM" id="Coils"/>
    </source>
</evidence>
<evidence type="ECO:0000256" key="1">
    <source>
        <dbReference type="ARBA" id="ARBA00008060"/>
    </source>
</evidence>
<evidence type="ECO:0000256" key="5">
    <source>
        <dbReference type="ARBA" id="ARBA00025380"/>
    </source>
</evidence>
<dbReference type="InterPro" id="IPR010760">
    <property type="entry name" value="DNA-repair_Swi5"/>
</dbReference>
<evidence type="ECO:0000256" key="2">
    <source>
        <dbReference type="ARBA" id="ARBA00019825"/>
    </source>
</evidence>
<proteinExistence type="inferred from homology"/>
<organism evidence="9 10">
    <name type="scientific">Clavelina lepadiformis</name>
    <name type="common">Light-bulb sea squirt</name>
    <name type="synonym">Ascidia lepadiformis</name>
    <dbReference type="NCBI Taxonomy" id="159417"/>
    <lineage>
        <taxon>Eukaryota</taxon>
        <taxon>Metazoa</taxon>
        <taxon>Chordata</taxon>
        <taxon>Tunicata</taxon>
        <taxon>Ascidiacea</taxon>
        <taxon>Aplousobranchia</taxon>
        <taxon>Clavelinidae</taxon>
        <taxon>Clavelina</taxon>
    </lineage>
</organism>
<evidence type="ECO:0000256" key="4">
    <source>
        <dbReference type="ARBA" id="ARBA00023204"/>
    </source>
</evidence>
<accession>A0ABP0GW34</accession>
<feature type="region of interest" description="Disordered" evidence="8">
    <location>
        <begin position="17"/>
        <end position="60"/>
    </location>
</feature>